<keyword evidence="2" id="KW-1133">Transmembrane helix</keyword>
<dbReference type="AlphaFoldDB" id="A0A0A1W350"/>
<name>A0A0A1W350_9SPHN</name>
<dbReference type="EMBL" id="BBPI01000015">
    <property type="protein sequence ID" value="GAL99844.1"/>
    <property type="molecule type" value="Genomic_DNA"/>
</dbReference>
<keyword evidence="4" id="KW-1185">Reference proteome</keyword>
<accession>A0A0A1W350</accession>
<reference evidence="3 4" key="1">
    <citation type="submission" date="2014-11" db="EMBL/GenBank/DDBJ databases">
        <title>Whole genome shotgun sequence of Sphingomonas parapaucimobilis NBRC 15100.</title>
        <authorList>
            <person name="Katano-Makiyama Y."/>
            <person name="Hosoyama A."/>
            <person name="Hashimoto M."/>
            <person name="Hosoyama Y."/>
            <person name="Noguchi M."/>
            <person name="Numata M."/>
            <person name="Tsuchikane K."/>
            <person name="Hirakata S."/>
            <person name="Uohara A."/>
            <person name="Shimodaira J."/>
            <person name="Ohji S."/>
            <person name="Ichikawa N."/>
            <person name="Kimura A."/>
            <person name="Yamazoe A."/>
            <person name="Fujita N."/>
        </authorList>
    </citation>
    <scope>NUCLEOTIDE SEQUENCE [LARGE SCALE GENOMIC DNA]</scope>
    <source>
        <strain evidence="3 4">NBRC 15100</strain>
    </source>
</reference>
<gene>
    <name evidence="3" type="ORF">SP5_015_00080</name>
</gene>
<keyword evidence="1" id="KW-0175">Coiled coil</keyword>
<evidence type="ECO:0008006" key="5">
    <source>
        <dbReference type="Google" id="ProtNLM"/>
    </source>
</evidence>
<organism evidence="3 4">
    <name type="scientific">Sphingomonas parapaucimobilis NBRC 15100</name>
    <dbReference type="NCBI Taxonomy" id="1219049"/>
    <lineage>
        <taxon>Bacteria</taxon>
        <taxon>Pseudomonadati</taxon>
        <taxon>Pseudomonadota</taxon>
        <taxon>Alphaproteobacteria</taxon>
        <taxon>Sphingomonadales</taxon>
        <taxon>Sphingomonadaceae</taxon>
        <taxon>Sphingomonas</taxon>
    </lineage>
</organism>
<evidence type="ECO:0000313" key="4">
    <source>
        <dbReference type="Proteomes" id="UP000032305"/>
    </source>
</evidence>
<evidence type="ECO:0000256" key="1">
    <source>
        <dbReference type="SAM" id="Coils"/>
    </source>
</evidence>
<comment type="caution">
    <text evidence="3">The sequence shown here is derived from an EMBL/GenBank/DDBJ whole genome shotgun (WGS) entry which is preliminary data.</text>
</comment>
<feature type="coiled-coil region" evidence="1">
    <location>
        <begin position="47"/>
        <end position="74"/>
    </location>
</feature>
<sequence length="87" mass="10060">MSGSQFMVVMIVAIVMIANIVKAKHKQRGTFGPDMVEHLRGDSARDSQALRGEIQQLKERIQVLERVITDERKSIDLDREIERLRDR</sequence>
<dbReference type="RefSeq" id="WP_042483739.1">
    <property type="nucleotide sequence ID" value="NZ_BBPI01000015.1"/>
</dbReference>
<evidence type="ECO:0000256" key="2">
    <source>
        <dbReference type="SAM" id="Phobius"/>
    </source>
</evidence>
<keyword evidence="2" id="KW-0812">Transmembrane</keyword>
<dbReference type="eggNOG" id="ENOG5032Z25">
    <property type="taxonomic scope" value="Bacteria"/>
</dbReference>
<proteinExistence type="predicted"/>
<feature type="transmembrane region" description="Helical" evidence="2">
    <location>
        <begin position="6"/>
        <end position="23"/>
    </location>
</feature>
<dbReference type="Proteomes" id="UP000032305">
    <property type="component" value="Unassembled WGS sequence"/>
</dbReference>
<evidence type="ECO:0000313" key="3">
    <source>
        <dbReference type="EMBL" id="GAL99844.1"/>
    </source>
</evidence>
<dbReference type="OrthoDB" id="7579171at2"/>
<protein>
    <recommendedName>
        <fullName evidence="5">Phage shock protein B</fullName>
    </recommendedName>
</protein>
<keyword evidence="2" id="KW-0472">Membrane</keyword>